<feature type="binding site" evidence="20">
    <location>
        <position position="274"/>
    </location>
    <ligand>
        <name>GTP</name>
        <dbReference type="ChEBI" id="CHEBI:37565"/>
    </ligand>
</feature>
<evidence type="ECO:0000259" key="21">
    <source>
        <dbReference type="Pfam" id="PF00925"/>
    </source>
</evidence>
<comment type="caution">
    <text evidence="22">The sequence shown here is derived from an EMBL/GenBank/DDBJ whole genome shotgun (WGS) entry which is preliminary data.</text>
</comment>
<dbReference type="InterPro" id="IPR000926">
    <property type="entry name" value="RibA"/>
</dbReference>
<dbReference type="InterPro" id="IPR032677">
    <property type="entry name" value="GTP_cyclohydro_II"/>
</dbReference>
<evidence type="ECO:0000256" key="4">
    <source>
        <dbReference type="ARBA" id="ARBA00004853"/>
    </source>
</evidence>
<dbReference type="AlphaFoldDB" id="A0AAQ1NZJ8"/>
<dbReference type="EC" id="4.1.99.12" evidence="20"/>
<feature type="binding site" evidence="20">
    <location>
        <begin position="26"/>
        <end position="27"/>
    </location>
    <ligand>
        <name>D-ribulose 5-phosphate</name>
        <dbReference type="ChEBI" id="CHEBI:58121"/>
    </ligand>
</feature>
<dbReference type="FunFam" id="3.90.870.10:FF:000001">
    <property type="entry name" value="Riboflavin biosynthesis protein RibBA"/>
    <property type="match status" value="1"/>
</dbReference>
<keyword evidence="13 20" id="KW-0460">Magnesium</keyword>
<dbReference type="HAMAP" id="MF_00180">
    <property type="entry name" value="RibB"/>
    <property type="match status" value="1"/>
</dbReference>
<feature type="binding site" evidence="20">
    <location>
        <position position="318"/>
    </location>
    <ligand>
        <name>GTP</name>
        <dbReference type="ChEBI" id="CHEBI:37565"/>
    </ligand>
</feature>
<dbReference type="Gene3D" id="3.90.870.10">
    <property type="entry name" value="DHBP synthase"/>
    <property type="match status" value="1"/>
</dbReference>
<reference evidence="22 23" key="1">
    <citation type="submission" date="2017-11" db="EMBL/GenBank/DDBJ databases">
        <authorList>
            <person name="Lechat P."/>
        </authorList>
    </citation>
    <scope>NUCLEOTIDE SEQUENCE [LARGE SCALE GENOMIC DNA]</scope>
    <source>
        <strain evidence="22">L495</strain>
    </source>
</reference>
<keyword evidence="9 20" id="KW-0479">Metal-binding</keyword>
<dbReference type="GO" id="GO:0005525">
    <property type="term" value="F:GTP binding"/>
    <property type="evidence" value="ECO:0007669"/>
    <property type="project" value="UniProtKB-KW"/>
</dbReference>
<evidence type="ECO:0000256" key="13">
    <source>
        <dbReference type="ARBA" id="ARBA00022842"/>
    </source>
</evidence>
<feature type="binding site" evidence="20">
    <location>
        <position position="271"/>
    </location>
    <ligand>
        <name>Zn(2+)</name>
        <dbReference type="ChEBI" id="CHEBI:29105"/>
        <note>catalytic</note>
    </ligand>
</feature>
<dbReference type="SUPFAM" id="SSF55821">
    <property type="entry name" value="YrdC/RibB"/>
    <property type="match status" value="1"/>
</dbReference>
<proteinExistence type="inferred from homology"/>
<keyword evidence="17 20" id="KW-0511">Multifunctional enzyme</keyword>
<dbReference type="Gene3D" id="3.40.50.10990">
    <property type="entry name" value="GTP cyclohydrolase II"/>
    <property type="match status" value="1"/>
</dbReference>
<dbReference type="GO" id="GO:0005829">
    <property type="term" value="C:cytosol"/>
    <property type="evidence" value="ECO:0007669"/>
    <property type="project" value="TreeGrafter"/>
</dbReference>
<feature type="region of interest" description="GTP cyclohydrolase II" evidence="20">
    <location>
        <begin position="203"/>
        <end position="401"/>
    </location>
</feature>
<dbReference type="GO" id="GO:0003935">
    <property type="term" value="F:GTP cyclohydrolase II activity"/>
    <property type="evidence" value="ECO:0007669"/>
    <property type="project" value="UniProtKB-UniRule"/>
</dbReference>
<evidence type="ECO:0000256" key="5">
    <source>
        <dbReference type="ARBA" id="ARBA00004904"/>
    </source>
</evidence>
<sequence length="401" mass="44349">MIQPIENAIEEIKSGKMIILVDSEDRENEGDLVVAAEFADKEKINFMAAFGRGLICIPMEVERLKKLGLNRMVDDYSLGDKHGTAFTVSVDAKHGTSTGISAQDRAVTVQVLLDDKTVSADLMRPGHLFPLQAVPGGVLRRAGHTEAAVDLSKLAGLYPAGVICEIMNDDGTMARLPDLEKFAEKHGLNIYTIEDLIRYRRAKENLIRLEVESKLPTEYGEFTIRAYSTLIDDKIHIALIKGDIKKEETTMVRVHSECLTGDIFSSNRCDCGPQLHAALEMISKEGRGVLLYMRQEGRGIGLINKLKAYNIQDKGYDTVEANEKLGFAPDLRDYGIGAQILREIGVGKMKILTNNPRKIVGLDGYGLEVVERVPIEIQPGSDNHDYLMTKKLKLGHMLGLG</sequence>
<dbReference type="NCBIfam" id="TIGR00505">
    <property type="entry name" value="ribA"/>
    <property type="match status" value="1"/>
</dbReference>
<dbReference type="GO" id="GO:0008686">
    <property type="term" value="F:3,4-dihydroxy-2-butanone-4-phosphate synthase activity"/>
    <property type="evidence" value="ECO:0007669"/>
    <property type="project" value="UniProtKB-UniRule"/>
</dbReference>
<dbReference type="SUPFAM" id="SSF142695">
    <property type="entry name" value="RibA-like"/>
    <property type="match status" value="1"/>
</dbReference>
<dbReference type="PANTHER" id="PTHR21327:SF18">
    <property type="entry name" value="3,4-DIHYDROXY-2-BUTANONE 4-PHOSPHATE SYNTHASE"/>
    <property type="match status" value="1"/>
</dbReference>
<dbReference type="GO" id="GO:0000287">
    <property type="term" value="F:magnesium ion binding"/>
    <property type="evidence" value="ECO:0007669"/>
    <property type="project" value="UniProtKB-UniRule"/>
</dbReference>
<dbReference type="NCBIfam" id="NF001591">
    <property type="entry name" value="PRK00393.1"/>
    <property type="match status" value="1"/>
</dbReference>
<feature type="binding site" evidence="20">
    <location>
        <begin position="253"/>
        <end position="257"/>
    </location>
    <ligand>
        <name>GTP</name>
        <dbReference type="ChEBI" id="CHEBI:37565"/>
    </ligand>
</feature>
<evidence type="ECO:0000256" key="1">
    <source>
        <dbReference type="ARBA" id="ARBA00000141"/>
    </source>
</evidence>
<dbReference type="PIRSF" id="PIRSF001259">
    <property type="entry name" value="RibA"/>
    <property type="match status" value="1"/>
</dbReference>
<evidence type="ECO:0000256" key="15">
    <source>
        <dbReference type="ARBA" id="ARBA00023211"/>
    </source>
</evidence>
<organism evidence="22 23">
    <name type="scientific">Leptospira interrogans serovar Manilae</name>
    <dbReference type="NCBI Taxonomy" id="214675"/>
    <lineage>
        <taxon>Bacteria</taxon>
        <taxon>Pseudomonadati</taxon>
        <taxon>Spirochaetota</taxon>
        <taxon>Spirochaetia</taxon>
        <taxon>Leptospirales</taxon>
        <taxon>Leptospiraceae</taxon>
        <taxon>Leptospira</taxon>
    </lineage>
</organism>
<keyword evidence="12 20" id="KW-0862">Zinc</keyword>
<evidence type="ECO:0000256" key="18">
    <source>
        <dbReference type="ARBA" id="ARBA00043932"/>
    </source>
</evidence>
<evidence type="ECO:0000256" key="11">
    <source>
        <dbReference type="ARBA" id="ARBA00022801"/>
    </source>
</evidence>
<comment type="pathway">
    <text evidence="4 20">Cofactor biosynthesis; riboflavin biosynthesis; 5-amino-6-(D-ribitylamino)uracil from GTP: step 1/4.</text>
</comment>
<evidence type="ECO:0000256" key="20">
    <source>
        <dbReference type="HAMAP-Rule" id="MF_01283"/>
    </source>
</evidence>
<evidence type="ECO:0000256" key="6">
    <source>
        <dbReference type="ARBA" id="ARBA00005520"/>
    </source>
</evidence>
<comment type="function">
    <text evidence="3 20">Catalyzes the conversion of D-ribulose 5-phosphate to formate and 3,4-dihydroxy-2-butanone 4-phosphate.</text>
</comment>
<gene>
    <name evidence="20 22" type="primary">ribBA</name>
    <name evidence="22" type="ORF">LMANV2_410077</name>
</gene>
<feature type="binding site" evidence="20">
    <location>
        <position position="31"/>
    </location>
    <ligand>
        <name>D-ribulose 5-phosphate</name>
        <dbReference type="ChEBI" id="CHEBI:58121"/>
    </ligand>
</feature>
<comment type="cofactor">
    <cofactor evidence="2">
        <name>Mn(2+)</name>
        <dbReference type="ChEBI" id="CHEBI:29035"/>
    </cofactor>
</comment>
<feature type="binding site" evidence="20">
    <location>
        <position position="144"/>
    </location>
    <ligand>
        <name>Mg(2+)</name>
        <dbReference type="ChEBI" id="CHEBI:18420"/>
        <label>2</label>
    </ligand>
</feature>
<dbReference type="NCBIfam" id="NF006803">
    <property type="entry name" value="PRK09311.1"/>
    <property type="match status" value="1"/>
</dbReference>
<feature type="active site" description="Nucleophile; for GTP cyclohydrolase activity" evidence="20">
    <location>
        <position position="332"/>
    </location>
</feature>
<dbReference type="InterPro" id="IPR000422">
    <property type="entry name" value="DHBP_synthase_RibB"/>
</dbReference>
<dbReference type="GO" id="GO:0009231">
    <property type="term" value="P:riboflavin biosynthetic process"/>
    <property type="evidence" value="ECO:0007669"/>
    <property type="project" value="UniProtKB-UniRule"/>
</dbReference>
<feature type="binding site" evidence="20">
    <location>
        <position position="269"/>
    </location>
    <ligand>
        <name>Zn(2+)</name>
        <dbReference type="ChEBI" id="CHEBI:29105"/>
        <note>catalytic</note>
    </ligand>
</feature>
<dbReference type="FunFam" id="3.40.50.10990:FF:000001">
    <property type="entry name" value="Riboflavin biosynthesis protein RibBA"/>
    <property type="match status" value="1"/>
</dbReference>
<comment type="catalytic activity">
    <reaction evidence="19 20">
        <text>GTP + 4 H2O = 2,5-diamino-6-hydroxy-4-(5-phosphoribosylamino)-pyrimidine + formate + 2 phosphate + 3 H(+)</text>
        <dbReference type="Rhea" id="RHEA:23704"/>
        <dbReference type="ChEBI" id="CHEBI:15377"/>
        <dbReference type="ChEBI" id="CHEBI:15378"/>
        <dbReference type="ChEBI" id="CHEBI:15740"/>
        <dbReference type="ChEBI" id="CHEBI:37565"/>
        <dbReference type="ChEBI" id="CHEBI:43474"/>
        <dbReference type="ChEBI" id="CHEBI:58614"/>
        <dbReference type="EC" id="3.5.4.25"/>
    </reaction>
</comment>
<dbReference type="GO" id="GO:0008270">
    <property type="term" value="F:zinc ion binding"/>
    <property type="evidence" value="ECO:0007669"/>
    <property type="project" value="UniProtKB-UniRule"/>
</dbReference>
<feature type="site" description="Essential for DHBP synthase activity" evidence="20">
    <location>
        <position position="165"/>
    </location>
</feature>
<evidence type="ECO:0000256" key="9">
    <source>
        <dbReference type="ARBA" id="ARBA00022723"/>
    </source>
</evidence>
<keyword evidence="10 20" id="KW-0547">Nucleotide-binding</keyword>
<comment type="pathway">
    <text evidence="5 20">Cofactor biosynthesis; riboflavin biosynthesis; 2-hydroxy-3-oxobutyl phosphate from D-ribulose 5-phosphate: step 1/1.</text>
</comment>
<dbReference type="NCBIfam" id="TIGR00506">
    <property type="entry name" value="ribB"/>
    <property type="match status" value="1"/>
</dbReference>
<keyword evidence="16 20" id="KW-0456">Lyase</keyword>
<comment type="catalytic activity">
    <reaction evidence="1 20">
        <text>D-ribulose 5-phosphate = (2S)-2-hydroxy-3-oxobutyl phosphate + formate + H(+)</text>
        <dbReference type="Rhea" id="RHEA:18457"/>
        <dbReference type="ChEBI" id="CHEBI:15378"/>
        <dbReference type="ChEBI" id="CHEBI:15740"/>
        <dbReference type="ChEBI" id="CHEBI:58121"/>
        <dbReference type="ChEBI" id="CHEBI:58830"/>
        <dbReference type="EC" id="4.1.99.12"/>
    </reaction>
</comment>
<dbReference type="Pfam" id="PF00925">
    <property type="entry name" value="GTP_cyclohydro2"/>
    <property type="match status" value="1"/>
</dbReference>
<dbReference type="EC" id="3.5.4.25" evidence="20"/>
<comment type="similarity">
    <text evidence="6 20">In the N-terminal section; belongs to the DHBP synthase family.</text>
</comment>
<accession>A0AAQ1NZJ8</accession>
<dbReference type="Proteomes" id="UP000234460">
    <property type="component" value="Chromosome LMANV2"/>
</dbReference>
<evidence type="ECO:0000256" key="7">
    <source>
        <dbReference type="ARBA" id="ARBA00008976"/>
    </source>
</evidence>
<feature type="binding site" evidence="20">
    <location>
        <position position="27"/>
    </location>
    <ligand>
        <name>Mg(2+)</name>
        <dbReference type="ChEBI" id="CHEBI:18420"/>
        <label>2</label>
    </ligand>
</feature>
<feature type="binding site" evidence="20">
    <location>
        <position position="165"/>
    </location>
    <ligand>
        <name>D-ribulose 5-phosphate</name>
        <dbReference type="ChEBI" id="CHEBI:58121"/>
    </ligand>
</feature>
<protein>
    <recommendedName>
        <fullName evidence="20">Riboflavin biosynthesis protein RibBA</fullName>
    </recommendedName>
    <domain>
        <recommendedName>
            <fullName evidence="20">3,4-dihydroxy-2-butanone 4-phosphate synthase</fullName>
            <shortName evidence="20">DHBP synthase</shortName>
            <ecNumber evidence="20">4.1.99.12</ecNumber>
        </recommendedName>
    </domain>
    <domain>
        <recommendedName>
            <fullName evidence="20">GTP cyclohydrolase-2</fullName>
            <ecNumber evidence="20">3.5.4.25</ecNumber>
        </recommendedName>
        <alternativeName>
            <fullName evidence="20">GTP cyclohydrolase II</fullName>
        </alternativeName>
    </domain>
</protein>
<feature type="binding site" evidence="20">
    <location>
        <position position="353"/>
    </location>
    <ligand>
        <name>GTP</name>
        <dbReference type="ChEBI" id="CHEBI:37565"/>
    </ligand>
</feature>
<feature type="binding site" evidence="20">
    <location>
        <begin position="141"/>
        <end position="145"/>
    </location>
    <ligand>
        <name>D-ribulose 5-phosphate</name>
        <dbReference type="ChEBI" id="CHEBI:58121"/>
    </ligand>
</feature>
<feature type="domain" description="GTP cyclohydrolase II" evidence="21">
    <location>
        <begin position="211"/>
        <end position="374"/>
    </location>
</feature>
<evidence type="ECO:0000313" key="23">
    <source>
        <dbReference type="Proteomes" id="UP000234460"/>
    </source>
</evidence>
<evidence type="ECO:0000256" key="12">
    <source>
        <dbReference type="ARBA" id="ARBA00022833"/>
    </source>
</evidence>
<evidence type="ECO:0000256" key="10">
    <source>
        <dbReference type="ARBA" id="ARBA00022741"/>
    </source>
</evidence>
<dbReference type="GO" id="GO:0030145">
    <property type="term" value="F:manganese ion binding"/>
    <property type="evidence" value="ECO:0007669"/>
    <property type="project" value="UniProtKB-UniRule"/>
</dbReference>
<dbReference type="InterPro" id="IPR016299">
    <property type="entry name" value="Riboflavin_synth_RibBA"/>
</dbReference>
<feature type="site" description="Essential for DHBP synthase activity" evidence="20">
    <location>
        <position position="127"/>
    </location>
</feature>
<feature type="binding site" evidence="20">
    <location>
        <position position="258"/>
    </location>
    <ligand>
        <name>Zn(2+)</name>
        <dbReference type="ChEBI" id="CHEBI:29105"/>
        <note>catalytic</note>
    </ligand>
</feature>
<comment type="similarity">
    <text evidence="7 20">In the C-terminal section; belongs to the GTP cyclohydrolase II family.</text>
</comment>
<dbReference type="HAMAP" id="MF_01283">
    <property type="entry name" value="RibBA"/>
    <property type="match status" value="1"/>
</dbReference>
<evidence type="ECO:0000256" key="2">
    <source>
        <dbReference type="ARBA" id="ARBA00001936"/>
    </source>
</evidence>
<keyword evidence="14 20" id="KW-0342">GTP-binding</keyword>
<feature type="binding site" evidence="20">
    <location>
        <begin position="296"/>
        <end position="298"/>
    </location>
    <ligand>
        <name>GTP</name>
        <dbReference type="ChEBI" id="CHEBI:37565"/>
    </ligand>
</feature>
<comment type="cofactor">
    <cofactor evidence="20">
        <name>Mg(2+)</name>
        <dbReference type="ChEBI" id="CHEBI:18420"/>
    </cofactor>
    <cofactor evidence="20">
        <name>Mn(2+)</name>
        <dbReference type="ChEBI" id="CHEBI:29035"/>
    </cofactor>
    <text evidence="20">Binds 2 divalent metal cations per subunit. Magnesium or manganese.</text>
</comment>
<feature type="active site" description="Proton acceptor; for GTP cyclohydrolase activity" evidence="20">
    <location>
        <position position="330"/>
    </location>
</feature>
<feature type="binding site" evidence="20">
    <location>
        <position position="358"/>
    </location>
    <ligand>
        <name>GTP</name>
        <dbReference type="ChEBI" id="CHEBI:37565"/>
    </ligand>
</feature>
<feature type="binding site" evidence="20">
    <location>
        <position position="27"/>
    </location>
    <ligand>
        <name>Mg(2+)</name>
        <dbReference type="ChEBI" id="CHEBI:18420"/>
        <label>1</label>
    </ligand>
</feature>
<evidence type="ECO:0000256" key="3">
    <source>
        <dbReference type="ARBA" id="ARBA00002284"/>
    </source>
</evidence>
<dbReference type="PANTHER" id="PTHR21327">
    <property type="entry name" value="GTP CYCLOHYDROLASE II-RELATED"/>
    <property type="match status" value="1"/>
</dbReference>
<comment type="function">
    <text evidence="18 20">Catalyzes the conversion of GTP to 2,5-diamino-6-ribosylamino-4(3H)-pyrimidinone 5'-phosphate (DARP), formate and pyrophosphate.</text>
</comment>
<dbReference type="InterPro" id="IPR017945">
    <property type="entry name" value="DHBP_synth_RibB-like_a/b_dom"/>
</dbReference>
<evidence type="ECO:0000256" key="17">
    <source>
        <dbReference type="ARBA" id="ARBA00023268"/>
    </source>
</evidence>
<keyword evidence="11 20" id="KW-0378">Hydrolase</keyword>
<evidence type="ECO:0000256" key="19">
    <source>
        <dbReference type="ARBA" id="ARBA00049295"/>
    </source>
</evidence>
<dbReference type="CDD" id="cd00641">
    <property type="entry name" value="GTP_cyclohydro2"/>
    <property type="match status" value="1"/>
</dbReference>
<keyword evidence="15 20" id="KW-0464">Manganese</keyword>
<evidence type="ECO:0000313" key="22">
    <source>
        <dbReference type="EMBL" id="SOR62221.1"/>
    </source>
</evidence>
<dbReference type="RefSeq" id="WP_000615787.1">
    <property type="nucleotide sequence ID" value="NZ_CP011931.1"/>
</dbReference>
<evidence type="ECO:0000256" key="8">
    <source>
        <dbReference type="ARBA" id="ARBA00022619"/>
    </source>
</evidence>
<keyword evidence="8 20" id="KW-0686">Riboflavin biosynthesis</keyword>
<comment type="cofactor">
    <cofactor evidence="20">
        <name>Zn(2+)</name>
        <dbReference type="ChEBI" id="CHEBI:29105"/>
    </cofactor>
    <text evidence="20">Binds 1 zinc ion per subunit.</text>
</comment>
<feature type="region of interest" description="DHBP synthase" evidence="20">
    <location>
        <begin position="1"/>
        <end position="202"/>
    </location>
</feature>
<dbReference type="HAMAP" id="MF_00179">
    <property type="entry name" value="RibA"/>
    <property type="match status" value="1"/>
</dbReference>
<evidence type="ECO:0000256" key="14">
    <source>
        <dbReference type="ARBA" id="ARBA00023134"/>
    </source>
</evidence>
<dbReference type="EMBL" id="OEJX01000036">
    <property type="protein sequence ID" value="SOR62221.1"/>
    <property type="molecule type" value="Genomic_DNA"/>
</dbReference>
<name>A0AAQ1NZJ8_LEPIR</name>
<dbReference type="InterPro" id="IPR036144">
    <property type="entry name" value="RibA-like_sf"/>
</dbReference>
<dbReference type="Pfam" id="PF00926">
    <property type="entry name" value="DHBP_synthase"/>
    <property type="match status" value="1"/>
</dbReference>
<evidence type="ECO:0000256" key="16">
    <source>
        <dbReference type="ARBA" id="ARBA00023239"/>
    </source>
</evidence>